<dbReference type="SUPFAM" id="SSF46785">
    <property type="entry name" value="Winged helix' DNA-binding domain"/>
    <property type="match status" value="1"/>
</dbReference>
<evidence type="ECO:0000313" key="6">
    <source>
        <dbReference type="EMBL" id="TDP62497.1"/>
    </source>
</evidence>
<accession>A0A4V3CSX3</accession>
<dbReference type="InterPro" id="IPR058163">
    <property type="entry name" value="LysR-type_TF_proteobact-type"/>
</dbReference>
<keyword evidence="3" id="KW-0238">DNA-binding</keyword>
<dbReference type="PROSITE" id="PS50931">
    <property type="entry name" value="HTH_LYSR"/>
    <property type="match status" value="1"/>
</dbReference>
<feature type="domain" description="HTH lysR-type" evidence="5">
    <location>
        <begin position="1"/>
        <end position="59"/>
    </location>
</feature>
<keyword evidence="2" id="KW-0805">Transcription regulation</keyword>
<keyword evidence="7" id="KW-1185">Reference proteome</keyword>
<evidence type="ECO:0000256" key="4">
    <source>
        <dbReference type="ARBA" id="ARBA00023163"/>
    </source>
</evidence>
<evidence type="ECO:0000256" key="3">
    <source>
        <dbReference type="ARBA" id="ARBA00023125"/>
    </source>
</evidence>
<keyword evidence="4" id="KW-0804">Transcription</keyword>
<comment type="similarity">
    <text evidence="1">Belongs to the LysR transcriptional regulatory family.</text>
</comment>
<dbReference type="AlphaFoldDB" id="A0A4V3CSX3"/>
<proteinExistence type="inferred from homology"/>
<evidence type="ECO:0000256" key="1">
    <source>
        <dbReference type="ARBA" id="ARBA00009437"/>
    </source>
</evidence>
<evidence type="ECO:0000259" key="5">
    <source>
        <dbReference type="PROSITE" id="PS50931"/>
    </source>
</evidence>
<dbReference type="PANTHER" id="PTHR30537:SF35">
    <property type="entry name" value="TRANSCRIPTIONAL REGULATORY PROTEIN"/>
    <property type="match status" value="1"/>
</dbReference>
<dbReference type="GO" id="GO:0006351">
    <property type="term" value="P:DNA-templated transcription"/>
    <property type="evidence" value="ECO:0007669"/>
    <property type="project" value="TreeGrafter"/>
</dbReference>
<dbReference type="OrthoDB" id="9786526at2"/>
<name>A0A4V3CSX3_9BURK</name>
<dbReference type="InterPro" id="IPR036388">
    <property type="entry name" value="WH-like_DNA-bd_sf"/>
</dbReference>
<protein>
    <submittedName>
        <fullName evidence="6">LysR family transcriptional regulator</fullName>
    </submittedName>
</protein>
<dbReference type="InterPro" id="IPR005119">
    <property type="entry name" value="LysR_subst-bd"/>
</dbReference>
<comment type="caution">
    <text evidence="6">The sequence shown here is derived from an EMBL/GenBank/DDBJ whole genome shotgun (WGS) entry which is preliminary data.</text>
</comment>
<evidence type="ECO:0000313" key="7">
    <source>
        <dbReference type="Proteomes" id="UP000295361"/>
    </source>
</evidence>
<dbReference type="InterPro" id="IPR036390">
    <property type="entry name" value="WH_DNA-bd_sf"/>
</dbReference>
<dbReference type="InParanoid" id="A0A4V3CSX3"/>
<dbReference type="InterPro" id="IPR000847">
    <property type="entry name" value="LysR_HTH_N"/>
</dbReference>
<dbReference type="RefSeq" id="WP_133702965.1">
    <property type="nucleotide sequence ID" value="NZ_SNXS01000007.1"/>
</dbReference>
<dbReference type="Gene3D" id="3.40.190.290">
    <property type="match status" value="1"/>
</dbReference>
<dbReference type="EMBL" id="SNXS01000007">
    <property type="protein sequence ID" value="TDP62497.1"/>
    <property type="molecule type" value="Genomic_DNA"/>
</dbReference>
<dbReference type="CDD" id="cd08422">
    <property type="entry name" value="PBP2_CrgA_like"/>
    <property type="match status" value="1"/>
</dbReference>
<gene>
    <name evidence="6" type="ORF">DES47_10775</name>
</gene>
<sequence>MDQLKGMQVFVEVVDRGSLTAAAEALDMSRAMTSRHLEALEQWLGARLLQRSTRRLSLTDAGAEALPRCRQMVELAEETRQVAGARHQTVSGRLRVTASMSFAQQHIAPAVAEFLALHPQTGIELLASEHAVNLVEDRIDLALRISNQLDPALIARRLTVCRSVVCAAPSYLAARGTPAEPTELSAHACVGHARFGSDQWLLQRGTERISVPLAPPRLRANEAMVLLQALLAGAGIGLQPTYLAGPLLASGALVRVLPDWEPEQLGVHAVYTSRRHQPLLLRTFVDFLAARLDADTPYWDVKPPL</sequence>
<dbReference type="FunFam" id="1.10.10.10:FF:000001">
    <property type="entry name" value="LysR family transcriptional regulator"/>
    <property type="match status" value="1"/>
</dbReference>
<dbReference type="FunCoup" id="A0A4V3CSX3">
    <property type="interactions" value="12"/>
</dbReference>
<reference evidence="6 7" key="1">
    <citation type="submission" date="2019-03" db="EMBL/GenBank/DDBJ databases">
        <title>Genomic Encyclopedia of Type Strains, Phase IV (KMG-IV): sequencing the most valuable type-strain genomes for metagenomic binning, comparative biology and taxonomic classification.</title>
        <authorList>
            <person name="Goeker M."/>
        </authorList>
    </citation>
    <scope>NUCLEOTIDE SEQUENCE [LARGE SCALE GENOMIC DNA]</scope>
    <source>
        <strain evidence="6 7">DSM 16998</strain>
    </source>
</reference>
<dbReference type="Proteomes" id="UP000295361">
    <property type="component" value="Unassembled WGS sequence"/>
</dbReference>
<dbReference type="FunFam" id="3.40.190.290:FF:000001">
    <property type="entry name" value="Transcriptional regulator, LysR family"/>
    <property type="match status" value="1"/>
</dbReference>
<dbReference type="GO" id="GO:0043565">
    <property type="term" value="F:sequence-specific DNA binding"/>
    <property type="evidence" value="ECO:0007669"/>
    <property type="project" value="TreeGrafter"/>
</dbReference>
<dbReference type="Pfam" id="PF03466">
    <property type="entry name" value="LysR_substrate"/>
    <property type="match status" value="1"/>
</dbReference>
<dbReference type="Pfam" id="PF00126">
    <property type="entry name" value="HTH_1"/>
    <property type="match status" value="1"/>
</dbReference>
<dbReference type="Gene3D" id="1.10.10.10">
    <property type="entry name" value="Winged helix-like DNA-binding domain superfamily/Winged helix DNA-binding domain"/>
    <property type="match status" value="1"/>
</dbReference>
<organism evidence="6 7">
    <name type="scientific">Roseateles toxinivorans</name>
    <dbReference type="NCBI Taxonomy" id="270368"/>
    <lineage>
        <taxon>Bacteria</taxon>
        <taxon>Pseudomonadati</taxon>
        <taxon>Pseudomonadota</taxon>
        <taxon>Betaproteobacteria</taxon>
        <taxon>Burkholderiales</taxon>
        <taxon>Sphaerotilaceae</taxon>
        <taxon>Roseateles</taxon>
    </lineage>
</organism>
<dbReference type="PANTHER" id="PTHR30537">
    <property type="entry name" value="HTH-TYPE TRANSCRIPTIONAL REGULATOR"/>
    <property type="match status" value="1"/>
</dbReference>
<evidence type="ECO:0000256" key="2">
    <source>
        <dbReference type="ARBA" id="ARBA00023015"/>
    </source>
</evidence>
<dbReference type="GO" id="GO:0003700">
    <property type="term" value="F:DNA-binding transcription factor activity"/>
    <property type="evidence" value="ECO:0007669"/>
    <property type="project" value="InterPro"/>
</dbReference>
<dbReference type="SUPFAM" id="SSF53850">
    <property type="entry name" value="Periplasmic binding protein-like II"/>
    <property type="match status" value="1"/>
</dbReference>